<evidence type="ECO:0000256" key="6">
    <source>
        <dbReference type="ARBA" id="ARBA00022833"/>
    </source>
</evidence>
<evidence type="ECO:0000256" key="7">
    <source>
        <dbReference type="ARBA" id="ARBA00048045"/>
    </source>
</evidence>
<comment type="similarity">
    <text evidence="1">Belongs to the cytidine and deoxycytidylate deaminase family. ADAT2 subfamily.</text>
</comment>
<dbReference type="RefSeq" id="WP_062412941.1">
    <property type="nucleotide sequence ID" value="NZ_JAJCIO010000001.1"/>
</dbReference>
<comment type="subunit">
    <text evidence="2 8">Homodimer.</text>
</comment>
<protein>
    <recommendedName>
        <fullName evidence="8">tRNA-specific adenosine deaminase</fullName>
        <ecNumber evidence="8">3.5.4.33</ecNumber>
    </recommendedName>
</protein>
<organism evidence="10 11">
    <name type="scientific">Megasphaera massiliensis</name>
    <dbReference type="NCBI Taxonomy" id="1232428"/>
    <lineage>
        <taxon>Bacteria</taxon>
        <taxon>Bacillati</taxon>
        <taxon>Bacillota</taxon>
        <taxon>Negativicutes</taxon>
        <taxon>Veillonellales</taxon>
        <taxon>Veillonellaceae</taxon>
        <taxon>Megasphaera</taxon>
    </lineage>
</organism>
<dbReference type="PROSITE" id="PS51747">
    <property type="entry name" value="CYT_DCMP_DEAMINASES_2"/>
    <property type="match status" value="1"/>
</dbReference>
<dbReference type="CDD" id="cd01285">
    <property type="entry name" value="nucleoside_deaminase"/>
    <property type="match status" value="1"/>
</dbReference>
<keyword evidence="6 8" id="KW-0862">Zinc</keyword>
<feature type="binding site" evidence="8">
    <location>
        <position position="53"/>
    </location>
    <ligand>
        <name>Zn(2+)</name>
        <dbReference type="ChEBI" id="CHEBI:29105"/>
        <note>catalytic</note>
    </ligand>
</feature>
<proteinExistence type="inferred from homology"/>
<evidence type="ECO:0000313" key="10">
    <source>
        <dbReference type="EMBL" id="MCQ5341442.1"/>
    </source>
</evidence>
<comment type="catalytic activity">
    <reaction evidence="7 8">
        <text>adenosine(34) in tRNA + H2O + H(+) = inosine(34) in tRNA + NH4(+)</text>
        <dbReference type="Rhea" id="RHEA:43168"/>
        <dbReference type="Rhea" id="RHEA-COMP:10373"/>
        <dbReference type="Rhea" id="RHEA-COMP:10374"/>
        <dbReference type="ChEBI" id="CHEBI:15377"/>
        <dbReference type="ChEBI" id="CHEBI:15378"/>
        <dbReference type="ChEBI" id="CHEBI:28938"/>
        <dbReference type="ChEBI" id="CHEBI:74411"/>
        <dbReference type="ChEBI" id="CHEBI:82852"/>
        <dbReference type="EC" id="3.5.4.33"/>
    </reaction>
</comment>
<name>A0ABT1SNK7_9FIRM</name>
<keyword evidence="3 8" id="KW-0819">tRNA processing</keyword>
<dbReference type="GO" id="GO:0052717">
    <property type="term" value="F:tRNA-specific adenosine-34 deaminase activity"/>
    <property type="evidence" value="ECO:0007669"/>
    <property type="project" value="UniProtKB-EC"/>
</dbReference>
<dbReference type="Gene3D" id="3.40.140.10">
    <property type="entry name" value="Cytidine Deaminase, domain 2"/>
    <property type="match status" value="1"/>
</dbReference>
<dbReference type="EC" id="3.5.4.33" evidence="8"/>
<reference evidence="10 11" key="1">
    <citation type="submission" date="2022-06" db="EMBL/GenBank/DDBJ databases">
        <title>Isolation of gut microbiota from human fecal samples.</title>
        <authorList>
            <person name="Pamer E.G."/>
            <person name="Barat B."/>
            <person name="Waligurski E."/>
            <person name="Medina S."/>
            <person name="Paddock L."/>
            <person name="Mostad J."/>
        </authorList>
    </citation>
    <scope>NUCLEOTIDE SEQUENCE [LARGE SCALE GENOMIC DNA]</scope>
    <source>
        <strain evidence="10 11">DFI.1.1</strain>
    </source>
</reference>
<feature type="domain" description="CMP/dCMP-type deaminase" evidence="9">
    <location>
        <begin position="2"/>
        <end position="113"/>
    </location>
</feature>
<evidence type="ECO:0000259" key="9">
    <source>
        <dbReference type="PROSITE" id="PS51747"/>
    </source>
</evidence>
<feature type="active site" description="Proton donor" evidence="8">
    <location>
        <position position="55"/>
    </location>
</feature>
<dbReference type="PANTHER" id="PTHR11079:SF202">
    <property type="entry name" value="TRNA-SPECIFIC ADENOSINE DEAMINASE"/>
    <property type="match status" value="1"/>
</dbReference>
<keyword evidence="4 8" id="KW-0479">Metal-binding</keyword>
<accession>A0ABT1SNK7</accession>
<dbReference type="Pfam" id="PF14437">
    <property type="entry name" value="MafB19-deam"/>
    <property type="match status" value="1"/>
</dbReference>
<evidence type="ECO:0000256" key="2">
    <source>
        <dbReference type="ARBA" id="ARBA00011738"/>
    </source>
</evidence>
<dbReference type="Proteomes" id="UP001206692">
    <property type="component" value="Unassembled WGS sequence"/>
</dbReference>
<gene>
    <name evidence="8 10" type="primary">tadA</name>
    <name evidence="10" type="ORF">NE675_00125</name>
</gene>
<comment type="caution">
    <text evidence="10">The sequence shown here is derived from an EMBL/GenBank/DDBJ whole genome shotgun (WGS) entry which is preliminary data.</text>
</comment>
<comment type="function">
    <text evidence="8">Catalyzes the deamination of adenosine to inosine at the wobble position 34 of tRNA(Arg2).</text>
</comment>
<dbReference type="HAMAP" id="MF_00972">
    <property type="entry name" value="tRNA_aden_deaminase"/>
    <property type="match status" value="1"/>
</dbReference>
<keyword evidence="5 8" id="KW-0378">Hydrolase</keyword>
<evidence type="ECO:0000256" key="5">
    <source>
        <dbReference type="ARBA" id="ARBA00022801"/>
    </source>
</evidence>
<keyword evidence="11" id="KW-1185">Reference proteome</keyword>
<dbReference type="InterPro" id="IPR002125">
    <property type="entry name" value="CMP_dCMP_dom"/>
</dbReference>
<evidence type="ECO:0000313" key="11">
    <source>
        <dbReference type="Proteomes" id="UP001206692"/>
    </source>
</evidence>
<dbReference type="InterPro" id="IPR058535">
    <property type="entry name" value="MafB19-deam"/>
</dbReference>
<dbReference type="PANTHER" id="PTHR11079">
    <property type="entry name" value="CYTOSINE DEAMINASE FAMILY MEMBER"/>
    <property type="match status" value="1"/>
</dbReference>
<dbReference type="EMBL" id="JANGEW010000001">
    <property type="protein sequence ID" value="MCQ5341442.1"/>
    <property type="molecule type" value="Genomic_DNA"/>
</dbReference>
<evidence type="ECO:0000256" key="1">
    <source>
        <dbReference type="ARBA" id="ARBA00010669"/>
    </source>
</evidence>
<comment type="cofactor">
    <cofactor evidence="8">
        <name>Zn(2+)</name>
        <dbReference type="ChEBI" id="CHEBI:29105"/>
    </cofactor>
    <text evidence="8">Binds 1 zinc ion per subunit.</text>
</comment>
<dbReference type="SUPFAM" id="SSF53927">
    <property type="entry name" value="Cytidine deaminase-like"/>
    <property type="match status" value="1"/>
</dbReference>
<feature type="binding site" evidence="8">
    <location>
        <position position="86"/>
    </location>
    <ligand>
        <name>Zn(2+)</name>
        <dbReference type="ChEBI" id="CHEBI:29105"/>
        <note>catalytic</note>
    </ligand>
</feature>
<evidence type="ECO:0000256" key="8">
    <source>
        <dbReference type="HAMAP-Rule" id="MF_00972"/>
    </source>
</evidence>
<dbReference type="InterPro" id="IPR016193">
    <property type="entry name" value="Cytidine_deaminase-like"/>
</dbReference>
<sequence>MTKDEFYMGKALAEAKTAYAVGEIPIGAVIVYQKKVIARAYNLRESLPCATAHAELLAIEKACRALNRWRLTGCTLYVTVEPCPMCAGAIVNSRLDRVVYGCDDPKAGAARSLFHLIDSDSLNHAAVITAGVRAEECAGLLKSFFKERRKKGTFSPSKDPEDKL</sequence>
<evidence type="ECO:0000256" key="3">
    <source>
        <dbReference type="ARBA" id="ARBA00022694"/>
    </source>
</evidence>
<dbReference type="InterPro" id="IPR028883">
    <property type="entry name" value="tRNA_aden_deaminase"/>
</dbReference>
<dbReference type="InterPro" id="IPR016192">
    <property type="entry name" value="APOBEC/CMP_deaminase_Zn-bd"/>
</dbReference>
<evidence type="ECO:0000256" key="4">
    <source>
        <dbReference type="ARBA" id="ARBA00022723"/>
    </source>
</evidence>
<feature type="binding site" evidence="8">
    <location>
        <position position="83"/>
    </location>
    <ligand>
        <name>Zn(2+)</name>
        <dbReference type="ChEBI" id="CHEBI:29105"/>
        <note>catalytic</note>
    </ligand>
</feature>
<dbReference type="NCBIfam" id="NF008113">
    <property type="entry name" value="PRK10860.1"/>
    <property type="match status" value="1"/>
</dbReference>
<dbReference type="PROSITE" id="PS00903">
    <property type="entry name" value="CYT_DCMP_DEAMINASES_1"/>
    <property type="match status" value="1"/>
</dbReference>